<feature type="signal peptide" evidence="2">
    <location>
        <begin position="1"/>
        <end position="19"/>
    </location>
</feature>
<accession>A0AAV9SIW8</accession>
<evidence type="ECO:0000313" key="4">
    <source>
        <dbReference type="Proteomes" id="UP001311232"/>
    </source>
</evidence>
<evidence type="ECO:0008006" key="5">
    <source>
        <dbReference type="Google" id="ProtNLM"/>
    </source>
</evidence>
<keyword evidence="4" id="KW-1185">Reference proteome</keyword>
<dbReference type="Proteomes" id="UP001311232">
    <property type="component" value="Unassembled WGS sequence"/>
</dbReference>
<reference evidence="3 4" key="1">
    <citation type="submission" date="2021-06" db="EMBL/GenBank/DDBJ databases">
        <authorList>
            <person name="Palmer J.M."/>
        </authorList>
    </citation>
    <scope>NUCLEOTIDE SEQUENCE [LARGE SCALE GENOMIC DNA]</scope>
    <source>
        <strain evidence="3 4">MEX-2019</strain>
        <tissue evidence="3">Muscle</tissue>
    </source>
</reference>
<dbReference type="EMBL" id="JAHHUM010000312">
    <property type="protein sequence ID" value="KAK5621225.1"/>
    <property type="molecule type" value="Genomic_DNA"/>
</dbReference>
<sequence length="176" mass="19014">MKLIFLLVVACLALHNGKGAPKTAVYKFLRCNPEGDNANCVTHQSSEMPWSPDLPSKLPASEAEYLEAKPVEGESPSRGDEKEEVVEDEAPMKGEDGESSWFYPLDEGSGYEGSATDYLPFADGPTGAESETGSGESWTDPVQPKVSSMGRLFPGSNTGEAKPTEQDLEEDHLLKM</sequence>
<name>A0AAV9SIW8_9TELE</name>
<organism evidence="3 4">
    <name type="scientific">Crenichthys baileyi</name>
    <name type="common">White River springfish</name>
    <dbReference type="NCBI Taxonomy" id="28760"/>
    <lineage>
        <taxon>Eukaryota</taxon>
        <taxon>Metazoa</taxon>
        <taxon>Chordata</taxon>
        <taxon>Craniata</taxon>
        <taxon>Vertebrata</taxon>
        <taxon>Euteleostomi</taxon>
        <taxon>Actinopterygii</taxon>
        <taxon>Neopterygii</taxon>
        <taxon>Teleostei</taxon>
        <taxon>Neoteleostei</taxon>
        <taxon>Acanthomorphata</taxon>
        <taxon>Ovalentaria</taxon>
        <taxon>Atherinomorphae</taxon>
        <taxon>Cyprinodontiformes</taxon>
        <taxon>Goodeidae</taxon>
        <taxon>Crenichthys</taxon>
    </lineage>
</organism>
<proteinExistence type="predicted"/>
<feature type="chain" id="PRO_5043653745" description="Serglycin" evidence="2">
    <location>
        <begin position="20"/>
        <end position="176"/>
    </location>
</feature>
<dbReference type="AlphaFoldDB" id="A0AAV9SIW8"/>
<evidence type="ECO:0000313" key="3">
    <source>
        <dbReference type="EMBL" id="KAK5621225.1"/>
    </source>
</evidence>
<keyword evidence="2" id="KW-0732">Signal</keyword>
<feature type="region of interest" description="Disordered" evidence="1">
    <location>
        <begin position="43"/>
        <end position="176"/>
    </location>
</feature>
<evidence type="ECO:0000256" key="2">
    <source>
        <dbReference type="SAM" id="SignalP"/>
    </source>
</evidence>
<gene>
    <name evidence="3" type="ORF">CRENBAI_011621</name>
</gene>
<feature type="compositionally biased region" description="Basic and acidic residues" evidence="1">
    <location>
        <begin position="66"/>
        <end position="81"/>
    </location>
</feature>
<protein>
    <recommendedName>
        <fullName evidence="5">Serglycin</fullName>
    </recommendedName>
</protein>
<evidence type="ECO:0000256" key="1">
    <source>
        <dbReference type="SAM" id="MobiDB-lite"/>
    </source>
</evidence>
<comment type="caution">
    <text evidence="3">The sequence shown here is derived from an EMBL/GenBank/DDBJ whole genome shotgun (WGS) entry which is preliminary data.</text>
</comment>